<dbReference type="GO" id="GO:0016491">
    <property type="term" value="F:oxidoreductase activity"/>
    <property type="evidence" value="ECO:0007669"/>
    <property type="project" value="UniProtKB-KW"/>
</dbReference>
<feature type="domain" description="Enoyl reductase (ER)" evidence="6">
    <location>
        <begin position="10"/>
        <end position="344"/>
    </location>
</feature>
<proteinExistence type="inferred from homology"/>
<dbReference type="AlphaFoldDB" id="A0A1C4Y7C8"/>
<comment type="cofactor">
    <cofactor evidence="1 5">
        <name>Zn(2+)</name>
        <dbReference type="ChEBI" id="CHEBI:29105"/>
    </cofactor>
</comment>
<dbReference type="SMART" id="SM00829">
    <property type="entry name" value="PKS_ER"/>
    <property type="match status" value="1"/>
</dbReference>
<dbReference type="Gene3D" id="3.40.50.720">
    <property type="entry name" value="NAD(P)-binding Rossmann-like Domain"/>
    <property type="match status" value="1"/>
</dbReference>
<dbReference type="PANTHER" id="PTHR43401">
    <property type="entry name" value="L-THREONINE 3-DEHYDROGENASE"/>
    <property type="match status" value="1"/>
</dbReference>
<dbReference type="Proteomes" id="UP000198242">
    <property type="component" value="Chromosome I"/>
</dbReference>
<dbReference type="SUPFAM" id="SSF50129">
    <property type="entry name" value="GroES-like"/>
    <property type="match status" value="1"/>
</dbReference>
<dbReference type="InterPro" id="IPR020843">
    <property type="entry name" value="ER"/>
</dbReference>
<sequence length="349" mass="36364">MRAVVFDQYKSTPVLKDVDRPTPGPGEVLLKVAGAGACHSDVAVYREFDRDFGPPQLRPPFVLGHENAGWIAELGPGVDGLTVGDAYLVYGPIGCGHCRACSRGQDTYCENAATMPYLAAGLGRNGGMAEYLAVPERNLVPLGEADPVAAAPLADAGLTPYHAIKKSLPALAGGGRHALVIGLGGLGQIAVQILTAITGATVIATDVNPAAMARAEASGAVTVPSGPAQAAAIRDLTGGRGVHAVFDFVGVDPTIALAMSVVAVQGRVTVVGIGNGTYSWNFYEVPYEAELTNTYWGTIEELYEVVDLYRAGKIVPKVEVFSLDDALEAYRRLEAGELTGRAVVAPHGR</sequence>
<keyword evidence="3 5" id="KW-0862">Zinc</keyword>
<reference evidence="8" key="1">
    <citation type="submission" date="2016-06" db="EMBL/GenBank/DDBJ databases">
        <authorList>
            <person name="Varghese N."/>
            <person name="Submissions Spin"/>
        </authorList>
    </citation>
    <scope>NUCLEOTIDE SEQUENCE [LARGE SCALE GENOMIC DNA]</scope>
    <source>
        <strain evidence="8">DSM 43909</strain>
    </source>
</reference>
<keyword evidence="2 5" id="KW-0479">Metal-binding</keyword>
<dbReference type="RefSeq" id="WP_089007544.1">
    <property type="nucleotide sequence ID" value="NZ_LT607411.1"/>
</dbReference>
<evidence type="ECO:0000313" key="7">
    <source>
        <dbReference type="EMBL" id="SCF16625.1"/>
    </source>
</evidence>
<dbReference type="InterPro" id="IPR050129">
    <property type="entry name" value="Zn_alcohol_dh"/>
</dbReference>
<dbReference type="EMBL" id="LT607411">
    <property type="protein sequence ID" value="SCF16625.1"/>
    <property type="molecule type" value="Genomic_DNA"/>
</dbReference>
<dbReference type="PANTHER" id="PTHR43401:SF4">
    <property type="entry name" value="D-ARABINOSE 1-DEHYDROGENASE (NADP(+))"/>
    <property type="match status" value="1"/>
</dbReference>
<dbReference type="InterPro" id="IPR011032">
    <property type="entry name" value="GroES-like_sf"/>
</dbReference>
<keyword evidence="8" id="KW-1185">Reference proteome</keyword>
<dbReference type="GO" id="GO:0008270">
    <property type="term" value="F:zinc ion binding"/>
    <property type="evidence" value="ECO:0007669"/>
    <property type="project" value="InterPro"/>
</dbReference>
<dbReference type="InterPro" id="IPR013154">
    <property type="entry name" value="ADH-like_N"/>
</dbReference>
<evidence type="ECO:0000256" key="2">
    <source>
        <dbReference type="ARBA" id="ARBA00022723"/>
    </source>
</evidence>
<gene>
    <name evidence="7" type="ORF">GA0074695_3928</name>
</gene>
<dbReference type="OrthoDB" id="334894at2"/>
<dbReference type="InterPro" id="IPR002328">
    <property type="entry name" value="ADH_Zn_CS"/>
</dbReference>
<name>A0A1C4Y7C8_MICVI</name>
<dbReference type="Gene3D" id="3.90.180.10">
    <property type="entry name" value="Medium-chain alcohol dehydrogenases, catalytic domain"/>
    <property type="match status" value="1"/>
</dbReference>
<dbReference type="InterPro" id="IPR013149">
    <property type="entry name" value="ADH-like_C"/>
</dbReference>
<evidence type="ECO:0000259" key="6">
    <source>
        <dbReference type="SMART" id="SM00829"/>
    </source>
</evidence>
<protein>
    <submittedName>
        <fullName evidence="7">Alcohol dehydrogenase, propanol-preferring</fullName>
    </submittedName>
</protein>
<evidence type="ECO:0000256" key="3">
    <source>
        <dbReference type="ARBA" id="ARBA00022833"/>
    </source>
</evidence>
<comment type="similarity">
    <text evidence="5">Belongs to the zinc-containing alcohol dehydrogenase family.</text>
</comment>
<dbReference type="CDD" id="cd05284">
    <property type="entry name" value="arabinose_DH_like"/>
    <property type="match status" value="1"/>
</dbReference>
<evidence type="ECO:0000256" key="5">
    <source>
        <dbReference type="RuleBase" id="RU361277"/>
    </source>
</evidence>
<evidence type="ECO:0000313" key="8">
    <source>
        <dbReference type="Proteomes" id="UP000198242"/>
    </source>
</evidence>
<dbReference type="Pfam" id="PF08240">
    <property type="entry name" value="ADH_N"/>
    <property type="match status" value="1"/>
</dbReference>
<dbReference type="InterPro" id="IPR036291">
    <property type="entry name" value="NAD(P)-bd_dom_sf"/>
</dbReference>
<evidence type="ECO:0000256" key="1">
    <source>
        <dbReference type="ARBA" id="ARBA00001947"/>
    </source>
</evidence>
<evidence type="ECO:0000256" key="4">
    <source>
        <dbReference type="ARBA" id="ARBA00023002"/>
    </source>
</evidence>
<dbReference type="PROSITE" id="PS00059">
    <property type="entry name" value="ADH_ZINC"/>
    <property type="match status" value="1"/>
</dbReference>
<accession>A0A1C4Y7C8</accession>
<dbReference type="Pfam" id="PF00107">
    <property type="entry name" value="ADH_zinc_N"/>
    <property type="match status" value="1"/>
</dbReference>
<organism evidence="7 8">
    <name type="scientific">Micromonospora viridifaciens</name>
    <dbReference type="NCBI Taxonomy" id="1881"/>
    <lineage>
        <taxon>Bacteria</taxon>
        <taxon>Bacillati</taxon>
        <taxon>Actinomycetota</taxon>
        <taxon>Actinomycetes</taxon>
        <taxon>Micromonosporales</taxon>
        <taxon>Micromonosporaceae</taxon>
        <taxon>Micromonospora</taxon>
    </lineage>
</organism>
<keyword evidence="4" id="KW-0560">Oxidoreductase</keyword>
<dbReference type="SUPFAM" id="SSF51735">
    <property type="entry name" value="NAD(P)-binding Rossmann-fold domains"/>
    <property type="match status" value="1"/>
</dbReference>